<name>A0ACC3D883_9PEZI</name>
<comment type="caution">
    <text evidence="1">The sequence shown here is derived from an EMBL/GenBank/DDBJ whole genome shotgun (WGS) entry which is preliminary data.</text>
</comment>
<reference evidence="1" key="1">
    <citation type="submission" date="2024-09" db="EMBL/GenBank/DDBJ databases">
        <title>Black Yeasts Isolated from many extreme environments.</title>
        <authorList>
            <person name="Coleine C."/>
            <person name="Stajich J.E."/>
            <person name="Selbmann L."/>
        </authorList>
    </citation>
    <scope>NUCLEOTIDE SEQUENCE</scope>
    <source>
        <strain evidence="1">CCFEE 5737</strain>
    </source>
</reference>
<organism evidence="1 2">
    <name type="scientific">Coniosporium uncinatum</name>
    <dbReference type="NCBI Taxonomy" id="93489"/>
    <lineage>
        <taxon>Eukaryota</taxon>
        <taxon>Fungi</taxon>
        <taxon>Dikarya</taxon>
        <taxon>Ascomycota</taxon>
        <taxon>Pezizomycotina</taxon>
        <taxon>Dothideomycetes</taxon>
        <taxon>Dothideomycetes incertae sedis</taxon>
        <taxon>Coniosporium</taxon>
    </lineage>
</organism>
<dbReference type="Proteomes" id="UP001186974">
    <property type="component" value="Unassembled WGS sequence"/>
</dbReference>
<evidence type="ECO:0000313" key="1">
    <source>
        <dbReference type="EMBL" id="KAK3063414.1"/>
    </source>
</evidence>
<keyword evidence="2" id="KW-1185">Reference proteome</keyword>
<accession>A0ACC3D883</accession>
<dbReference type="EMBL" id="JAWDJW010006858">
    <property type="protein sequence ID" value="KAK3063414.1"/>
    <property type="molecule type" value="Genomic_DNA"/>
</dbReference>
<sequence length="178" mass="18755">MSTAKPPYLQSSQEWLKQSALLLKARPTTTRITTKYKVLSPKDIEAKITKARARRKIRSKPADGEPKPDTEATTTPIQPAATLILKTFDDESGVCLKYKTDKAFEVGRLIGSLGILGRSMAALPNKPPEELEVPAAMDTAVGSGTQTPVPEAAKGAAAEGKGQGGGGGGGKKKKKGKK</sequence>
<protein>
    <submittedName>
        <fullName evidence="1">Uncharacterized protein</fullName>
    </submittedName>
</protein>
<evidence type="ECO:0000313" key="2">
    <source>
        <dbReference type="Proteomes" id="UP001186974"/>
    </source>
</evidence>
<proteinExistence type="predicted"/>
<gene>
    <name evidence="1" type="ORF">LTS18_000566</name>
</gene>